<feature type="modified residue" description="4-aspartylphosphate" evidence="4">
    <location>
        <position position="55"/>
    </location>
</feature>
<dbReference type="RefSeq" id="WP_191146484.1">
    <property type="nucleotide sequence ID" value="NZ_JACXAF010000039.1"/>
</dbReference>
<dbReference type="PROSITE" id="PS50887">
    <property type="entry name" value="GGDEF"/>
    <property type="match status" value="1"/>
</dbReference>
<dbReference type="InterPro" id="IPR001789">
    <property type="entry name" value="Sig_transdc_resp-reg_receiver"/>
</dbReference>
<feature type="modified residue" description="4-aspartylphosphate" evidence="4">
    <location>
        <position position="176"/>
    </location>
</feature>
<comment type="cofactor">
    <cofactor evidence="1">
        <name>Mg(2+)</name>
        <dbReference type="ChEBI" id="CHEBI:18420"/>
    </cofactor>
</comment>
<evidence type="ECO:0000259" key="5">
    <source>
        <dbReference type="PROSITE" id="PS50110"/>
    </source>
</evidence>
<dbReference type="InterPro" id="IPR000160">
    <property type="entry name" value="GGDEF_dom"/>
</dbReference>
<dbReference type="EMBL" id="JACXAF010000039">
    <property type="protein sequence ID" value="MBD1391432.1"/>
    <property type="molecule type" value="Genomic_DNA"/>
</dbReference>
<dbReference type="CDD" id="cd01949">
    <property type="entry name" value="GGDEF"/>
    <property type="match status" value="1"/>
</dbReference>
<proteinExistence type="predicted"/>
<dbReference type="EC" id="2.7.7.65" evidence="2"/>
<evidence type="ECO:0000256" key="3">
    <source>
        <dbReference type="ARBA" id="ARBA00034247"/>
    </source>
</evidence>
<dbReference type="Pfam" id="PF00072">
    <property type="entry name" value="Response_reg"/>
    <property type="match status" value="1"/>
</dbReference>
<dbReference type="GO" id="GO:1902201">
    <property type="term" value="P:negative regulation of bacterial-type flagellum-dependent cell motility"/>
    <property type="evidence" value="ECO:0007669"/>
    <property type="project" value="TreeGrafter"/>
</dbReference>
<dbReference type="Gene3D" id="3.30.70.270">
    <property type="match status" value="1"/>
</dbReference>
<dbReference type="SUPFAM" id="SSF52172">
    <property type="entry name" value="CheY-like"/>
    <property type="match status" value="2"/>
</dbReference>
<dbReference type="PROSITE" id="PS50110">
    <property type="entry name" value="RESPONSE_REGULATORY"/>
    <property type="match status" value="2"/>
</dbReference>
<comment type="caution">
    <text evidence="7">The sequence shown here is derived from an EMBL/GenBank/DDBJ whole genome shotgun (WGS) entry which is preliminary data.</text>
</comment>
<dbReference type="SMART" id="SM00448">
    <property type="entry name" value="REC"/>
    <property type="match status" value="2"/>
</dbReference>
<gene>
    <name evidence="7" type="ORF">IC617_18550</name>
</gene>
<keyword evidence="8" id="KW-1185">Reference proteome</keyword>
<evidence type="ECO:0000256" key="1">
    <source>
        <dbReference type="ARBA" id="ARBA00001946"/>
    </source>
</evidence>
<dbReference type="PANTHER" id="PTHR45138:SF9">
    <property type="entry name" value="DIGUANYLATE CYCLASE DGCM-RELATED"/>
    <property type="match status" value="1"/>
</dbReference>
<dbReference type="CDD" id="cd17544">
    <property type="entry name" value="REC_2_GGDEF"/>
    <property type="match status" value="1"/>
</dbReference>
<feature type="domain" description="Response regulatory" evidence="5">
    <location>
        <begin position="126"/>
        <end position="243"/>
    </location>
</feature>
<dbReference type="InterPro" id="IPR011006">
    <property type="entry name" value="CheY-like_superfamily"/>
</dbReference>
<dbReference type="NCBIfam" id="TIGR00254">
    <property type="entry name" value="GGDEF"/>
    <property type="match status" value="1"/>
</dbReference>
<feature type="domain" description="GGDEF" evidence="6">
    <location>
        <begin position="286"/>
        <end position="416"/>
    </location>
</feature>
<dbReference type="GO" id="GO:0052621">
    <property type="term" value="F:diguanylate cyclase activity"/>
    <property type="evidence" value="ECO:0007669"/>
    <property type="project" value="UniProtKB-EC"/>
</dbReference>
<dbReference type="FunFam" id="3.30.70.270:FF:000001">
    <property type="entry name" value="Diguanylate cyclase domain protein"/>
    <property type="match status" value="1"/>
</dbReference>
<evidence type="ECO:0000256" key="2">
    <source>
        <dbReference type="ARBA" id="ARBA00012528"/>
    </source>
</evidence>
<keyword evidence="4" id="KW-0597">Phosphoprotein</keyword>
<dbReference type="AlphaFoldDB" id="A0A8J6QVL6"/>
<feature type="domain" description="Response regulatory" evidence="5">
    <location>
        <begin position="3"/>
        <end position="118"/>
    </location>
</feature>
<evidence type="ECO:0000313" key="8">
    <source>
        <dbReference type="Proteomes" id="UP000638014"/>
    </source>
</evidence>
<dbReference type="SMART" id="SM00267">
    <property type="entry name" value="GGDEF"/>
    <property type="match status" value="1"/>
</dbReference>
<reference evidence="7" key="1">
    <citation type="submission" date="2020-09" db="EMBL/GenBank/DDBJ databases">
        <title>A novel bacterium of genus Neiella, isolated from South China Sea.</title>
        <authorList>
            <person name="Huang H."/>
            <person name="Mo K."/>
            <person name="Hu Y."/>
        </authorList>
    </citation>
    <scope>NUCLEOTIDE SEQUENCE</scope>
    <source>
        <strain evidence="7">HB171785</strain>
    </source>
</reference>
<name>A0A8J6QVL6_9GAMM</name>
<dbReference type="InterPro" id="IPR050469">
    <property type="entry name" value="Diguanylate_Cyclase"/>
</dbReference>
<protein>
    <recommendedName>
        <fullName evidence="2">diguanylate cyclase</fullName>
        <ecNumber evidence="2">2.7.7.65</ecNumber>
    </recommendedName>
</protein>
<dbReference type="Gene3D" id="3.40.50.2300">
    <property type="match status" value="2"/>
</dbReference>
<evidence type="ECO:0000313" key="7">
    <source>
        <dbReference type="EMBL" id="MBD1391432.1"/>
    </source>
</evidence>
<dbReference type="GO" id="GO:0000160">
    <property type="term" value="P:phosphorelay signal transduction system"/>
    <property type="evidence" value="ECO:0007669"/>
    <property type="project" value="InterPro"/>
</dbReference>
<organism evidence="7 8">
    <name type="scientific">Neiella litorisoli</name>
    <dbReference type="NCBI Taxonomy" id="2771431"/>
    <lineage>
        <taxon>Bacteria</taxon>
        <taxon>Pseudomonadati</taxon>
        <taxon>Pseudomonadota</taxon>
        <taxon>Gammaproteobacteria</taxon>
        <taxon>Alteromonadales</taxon>
        <taxon>Echinimonadaceae</taxon>
        <taxon>Neiella</taxon>
    </lineage>
</organism>
<evidence type="ECO:0000256" key="4">
    <source>
        <dbReference type="PROSITE-ProRule" id="PRU00169"/>
    </source>
</evidence>
<dbReference type="Pfam" id="PF00990">
    <property type="entry name" value="GGDEF"/>
    <property type="match status" value="1"/>
</dbReference>
<accession>A0A8J6QVL6</accession>
<dbReference type="InterPro" id="IPR029787">
    <property type="entry name" value="Nucleotide_cyclase"/>
</dbReference>
<comment type="catalytic activity">
    <reaction evidence="3">
        <text>2 GTP = 3',3'-c-di-GMP + 2 diphosphate</text>
        <dbReference type="Rhea" id="RHEA:24898"/>
        <dbReference type="ChEBI" id="CHEBI:33019"/>
        <dbReference type="ChEBI" id="CHEBI:37565"/>
        <dbReference type="ChEBI" id="CHEBI:58805"/>
        <dbReference type="EC" id="2.7.7.65"/>
    </reaction>
</comment>
<dbReference type="Proteomes" id="UP000638014">
    <property type="component" value="Unassembled WGS sequence"/>
</dbReference>
<dbReference type="SUPFAM" id="SSF55073">
    <property type="entry name" value="Nucleotide cyclase"/>
    <property type="match status" value="1"/>
</dbReference>
<dbReference type="PANTHER" id="PTHR45138">
    <property type="entry name" value="REGULATORY COMPONENTS OF SENSORY TRANSDUCTION SYSTEM"/>
    <property type="match status" value="1"/>
</dbReference>
<evidence type="ECO:0000259" key="6">
    <source>
        <dbReference type="PROSITE" id="PS50887"/>
    </source>
</evidence>
<sequence length="416" mass="47201">MARLLVVEDSSTVMRILKHLASTRLSSVETVFTQSFAETKQAFCQNSDFYAAIVDLNLPDAPNGEVVDFVMKQGIPCIVLTGDFDERRRKQLVDGGVVDYVVKESRHAYHYAMKLARRLRTNHQIKVLVVDDSAMSRKHIRNLLERQLYNVIEAEDGFDAIEQMSIHPDVRLVLTDFEMPNMDGFKLVNEIRRKFDKRGLAIIGLSSQESGILSAQFIKHGANDFLNKPFYPEEFYCRISQNLEAIELIEEIEDAANRDYLTGLYNRRAFFEFSKQVLRDGWAHGLPVSFSLIDLDNFKHINDHYGHAVGDEVLKRFAEVMQRYCEKFLFARVGGEEFALIMLGLDNAKALALVDGLRQAFVGEAIECEGGSFHASFSGGVVTDMNSNIDALYNRADELLYRAKEAGRNMVLGEEI</sequence>
<dbReference type="GO" id="GO:0005886">
    <property type="term" value="C:plasma membrane"/>
    <property type="evidence" value="ECO:0007669"/>
    <property type="project" value="TreeGrafter"/>
</dbReference>
<dbReference type="InterPro" id="IPR043128">
    <property type="entry name" value="Rev_trsase/Diguanyl_cyclase"/>
</dbReference>
<dbReference type="GO" id="GO:0043709">
    <property type="term" value="P:cell adhesion involved in single-species biofilm formation"/>
    <property type="evidence" value="ECO:0007669"/>
    <property type="project" value="TreeGrafter"/>
</dbReference>